<comment type="similarity">
    <text evidence="2">In the C-terminal section; belongs to the class-I pyridoxal-phosphate-dependent aminotransferase family.</text>
</comment>
<evidence type="ECO:0000256" key="7">
    <source>
        <dbReference type="ARBA" id="ARBA00023125"/>
    </source>
</evidence>
<keyword evidence="7" id="KW-0238">DNA-binding</keyword>
<dbReference type="EMBL" id="JAMDMJ010000034">
    <property type="protein sequence ID" value="MCY9598706.1"/>
    <property type="molecule type" value="Genomic_DNA"/>
</dbReference>
<dbReference type="GeneID" id="95373283"/>
<dbReference type="RefSeq" id="WP_042231287.1">
    <property type="nucleotide sequence ID" value="NZ_CP026520.1"/>
</dbReference>
<evidence type="ECO:0000313" key="13">
    <source>
        <dbReference type="Proteomes" id="UP001527202"/>
    </source>
</evidence>
<dbReference type="InterPro" id="IPR036390">
    <property type="entry name" value="WH_DNA-bd_sf"/>
</dbReference>
<dbReference type="Gene3D" id="3.90.1150.10">
    <property type="entry name" value="Aspartate Aminotransferase, domain 1"/>
    <property type="match status" value="1"/>
</dbReference>
<proteinExistence type="inferred from homology"/>
<evidence type="ECO:0000256" key="2">
    <source>
        <dbReference type="ARBA" id="ARBA00005384"/>
    </source>
</evidence>
<dbReference type="CDD" id="cd07377">
    <property type="entry name" value="WHTH_GntR"/>
    <property type="match status" value="1"/>
</dbReference>
<dbReference type="Proteomes" id="UP001527202">
    <property type="component" value="Unassembled WGS sequence"/>
</dbReference>
<dbReference type="GO" id="GO:0003700">
    <property type="term" value="F:DNA-binding transcription factor activity"/>
    <property type="evidence" value="ECO:0007669"/>
    <property type="project" value="InterPro"/>
</dbReference>
<keyword evidence="6" id="KW-0805">Transcription regulation</keyword>
<dbReference type="CDD" id="cd00609">
    <property type="entry name" value="AAT_like"/>
    <property type="match status" value="1"/>
</dbReference>
<dbReference type="InterPro" id="IPR000524">
    <property type="entry name" value="Tscrpt_reg_HTH_GntR"/>
</dbReference>
<feature type="domain" description="HTH gntR-type" evidence="9">
    <location>
        <begin position="14"/>
        <end position="82"/>
    </location>
</feature>
<dbReference type="OrthoDB" id="9802601at2"/>
<dbReference type="KEGG" id="pchi:PC41400_00445"/>
<keyword evidence="4 11" id="KW-0808">Transferase</keyword>
<evidence type="ECO:0000256" key="6">
    <source>
        <dbReference type="ARBA" id="ARBA00023015"/>
    </source>
</evidence>
<evidence type="ECO:0000313" key="10">
    <source>
        <dbReference type="EMBL" id="MCY9598706.1"/>
    </source>
</evidence>
<sequence>MQDSSWKPDKTSSIPLSVQIKQYIKSKIENGEWPVGTKIPPQRAMAAVFEVNRSTVVAAVDELIADGILEGRSGSGTRVVNNSWTLLTPSAVPDWTSYVQSGVHRPNRTMIREINRAEFVPGMIRLGTGELSPALHPHEMTRKVLERLPDRMTSLGYEEPKGLLPLRERISAYLSTSGIHASPSSILIVSGALQALQLISLGLAQPGSTLLLEKPSYLFSLHMFQSAGVRLCGLPMDERGIMADRIPELAKRAKGAMLYTIPSFHNPTGTLMPEDRRKELLEVCETAQLPVIEDDVYRELWLDEPPPPPLKAMDKNGLVLHLGSLSKTWSPGLRIGWVVGPEAVIDRLADLKMQTDYGSSSLSQWAAAELLSGGLYPRHLETVRTEMRRRRDRTLELLDSGFKDIASWKVPSGGFYIWLKLTRSLSMKELFEKGLQAGILLNPGSLYDPLSAPYLRLSYSYASLEDLEKGLLKLSALIRRLAR</sequence>
<dbReference type="InterPro" id="IPR036388">
    <property type="entry name" value="WH-like_DNA-bd_sf"/>
</dbReference>
<evidence type="ECO:0000259" key="9">
    <source>
        <dbReference type="PROSITE" id="PS50949"/>
    </source>
</evidence>
<dbReference type="Pfam" id="PF00155">
    <property type="entry name" value="Aminotran_1_2"/>
    <property type="match status" value="1"/>
</dbReference>
<gene>
    <name evidence="10" type="ORF">M5X16_23405</name>
    <name evidence="11" type="ORF">PC41400_00445</name>
</gene>
<dbReference type="InterPro" id="IPR051446">
    <property type="entry name" value="HTH_trans_reg/aminotransferase"/>
</dbReference>
<organism evidence="11 12">
    <name type="scientific">Paenibacillus chitinolyticus</name>
    <dbReference type="NCBI Taxonomy" id="79263"/>
    <lineage>
        <taxon>Bacteria</taxon>
        <taxon>Bacillati</taxon>
        <taxon>Bacillota</taxon>
        <taxon>Bacilli</taxon>
        <taxon>Bacillales</taxon>
        <taxon>Paenibacillaceae</taxon>
        <taxon>Paenibacillus</taxon>
    </lineage>
</organism>
<dbReference type="Pfam" id="PF00392">
    <property type="entry name" value="GntR"/>
    <property type="match status" value="1"/>
</dbReference>
<dbReference type="PROSITE" id="PS50949">
    <property type="entry name" value="HTH_GNTR"/>
    <property type="match status" value="1"/>
</dbReference>
<keyword evidence="5" id="KW-0663">Pyridoxal phosphate</keyword>
<keyword evidence="3 11" id="KW-0032">Aminotransferase</keyword>
<name>A0A410WPC8_9BACL</name>
<reference evidence="11 12" key="1">
    <citation type="submission" date="2018-01" db="EMBL/GenBank/DDBJ databases">
        <title>The whole genome sequencing and assembly of Paenibacillus chitinolyticus KCCM 41400 strain.</title>
        <authorList>
            <person name="Kim J.-Y."/>
            <person name="Park M.-K."/>
            <person name="Lee Y.-J."/>
            <person name="Yi H."/>
            <person name="Bahn Y.-S."/>
            <person name="Kim J.F."/>
            <person name="Lee D.-W."/>
        </authorList>
    </citation>
    <scope>NUCLEOTIDE SEQUENCE [LARGE SCALE GENOMIC DNA]</scope>
    <source>
        <strain evidence="11 12">KCCM 41400</strain>
    </source>
</reference>
<dbReference type="GO" id="GO:0030170">
    <property type="term" value="F:pyridoxal phosphate binding"/>
    <property type="evidence" value="ECO:0007669"/>
    <property type="project" value="InterPro"/>
</dbReference>
<evidence type="ECO:0000313" key="11">
    <source>
        <dbReference type="EMBL" id="QAV16248.1"/>
    </source>
</evidence>
<dbReference type="InterPro" id="IPR015421">
    <property type="entry name" value="PyrdxlP-dep_Trfase_major"/>
</dbReference>
<evidence type="ECO:0000256" key="4">
    <source>
        <dbReference type="ARBA" id="ARBA00022679"/>
    </source>
</evidence>
<dbReference type="FunFam" id="3.40.640.10:FF:000023">
    <property type="entry name" value="Transcriptional regulator, GntR family"/>
    <property type="match status" value="1"/>
</dbReference>
<dbReference type="Gene3D" id="3.40.640.10">
    <property type="entry name" value="Type I PLP-dependent aspartate aminotransferase-like (Major domain)"/>
    <property type="match status" value="1"/>
</dbReference>
<evidence type="ECO:0000313" key="12">
    <source>
        <dbReference type="Proteomes" id="UP000288943"/>
    </source>
</evidence>
<dbReference type="Gene3D" id="1.10.10.10">
    <property type="entry name" value="Winged helix-like DNA-binding domain superfamily/Winged helix DNA-binding domain"/>
    <property type="match status" value="1"/>
</dbReference>
<dbReference type="PANTHER" id="PTHR46577:SF2">
    <property type="entry name" value="TRANSCRIPTIONAL REGULATORY PROTEIN"/>
    <property type="match status" value="1"/>
</dbReference>
<dbReference type="SUPFAM" id="SSF53383">
    <property type="entry name" value="PLP-dependent transferases"/>
    <property type="match status" value="1"/>
</dbReference>
<dbReference type="SUPFAM" id="SSF46785">
    <property type="entry name" value="Winged helix' DNA-binding domain"/>
    <property type="match status" value="1"/>
</dbReference>
<dbReference type="InterPro" id="IPR015424">
    <property type="entry name" value="PyrdxlP-dep_Trfase"/>
</dbReference>
<keyword evidence="13" id="KW-1185">Reference proteome</keyword>
<reference evidence="10 13" key="2">
    <citation type="submission" date="2022-05" db="EMBL/GenBank/DDBJ databases">
        <title>Genome Sequencing of Bee-Associated Microbes.</title>
        <authorList>
            <person name="Dunlap C."/>
        </authorList>
    </citation>
    <scope>NUCLEOTIDE SEQUENCE [LARGE SCALE GENOMIC DNA]</scope>
    <source>
        <strain evidence="10 13">NRRL B-23120</strain>
    </source>
</reference>
<dbReference type="GO" id="GO:0003677">
    <property type="term" value="F:DNA binding"/>
    <property type="evidence" value="ECO:0007669"/>
    <property type="project" value="UniProtKB-KW"/>
</dbReference>
<dbReference type="PANTHER" id="PTHR46577">
    <property type="entry name" value="HTH-TYPE TRANSCRIPTIONAL REGULATORY PROTEIN GABR"/>
    <property type="match status" value="1"/>
</dbReference>
<evidence type="ECO:0000256" key="8">
    <source>
        <dbReference type="ARBA" id="ARBA00023163"/>
    </source>
</evidence>
<dbReference type="InterPro" id="IPR015422">
    <property type="entry name" value="PyrdxlP-dep_Trfase_small"/>
</dbReference>
<protein>
    <submittedName>
        <fullName evidence="11">PLP-dependent aminotransferase family protein</fullName>
    </submittedName>
</protein>
<evidence type="ECO:0000256" key="3">
    <source>
        <dbReference type="ARBA" id="ARBA00022576"/>
    </source>
</evidence>
<evidence type="ECO:0000256" key="1">
    <source>
        <dbReference type="ARBA" id="ARBA00001933"/>
    </source>
</evidence>
<dbReference type="GO" id="GO:0008483">
    <property type="term" value="F:transaminase activity"/>
    <property type="evidence" value="ECO:0007669"/>
    <property type="project" value="UniProtKB-KW"/>
</dbReference>
<dbReference type="Proteomes" id="UP000288943">
    <property type="component" value="Chromosome"/>
</dbReference>
<dbReference type="AlphaFoldDB" id="A0A410WPC8"/>
<evidence type="ECO:0000256" key="5">
    <source>
        <dbReference type="ARBA" id="ARBA00022898"/>
    </source>
</evidence>
<comment type="cofactor">
    <cofactor evidence="1">
        <name>pyridoxal 5'-phosphate</name>
        <dbReference type="ChEBI" id="CHEBI:597326"/>
    </cofactor>
</comment>
<dbReference type="InterPro" id="IPR004839">
    <property type="entry name" value="Aminotransferase_I/II_large"/>
</dbReference>
<keyword evidence="8" id="KW-0804">Transcription</keyword>
<accession>A0A410WPC8</accession>
<dbReference type="SMART" id="SM00345">
    <property type="entry name" value="HTH_GNTR"/>
    <property type="match status" value="1"/>
</dbReference>
<dbReference type="EMBL" id="CP026520">
    <property type="protein sequence ID" value="QAV16248.1"/>
    <property type="molecule type" value="Genomic_DNA"/>
</dbReference>